<evidence type="ECO:0000256" key="2">
    <source>
        <dbReference type="ARBA" id="ARBA00005712"/>
    </source>
</evidence>
<reference evidence="13 14" key="1">
    <citation type="submission" date="2021-01" db="EMBL/GenBank/DDBJ databases">
        <title>Genomic Encyclopedia of Type Strains, Phase IV (KMG-IV): sequencing the most valuable type-strain genomes for metagenomic binning, comparative biology and taxonomic classification.</title>
        <authorList>
            <person name="Goeker M."/>
        </authorList>
    </citation>
    <scope>NUCLEOTIDE SEQUENCE [LARGE SCALE GENOMIC DNA]</scope>
    <source>
        <strain evidence="13 14">DSM 25890</strain>
    </source>
</reference>
<evidence type="ECO:0000259" key="11">
    <source>
        <dbReference type="Pfam" id="PF00401"/>
    </source>
</evidence>
<comment type="subcellular location">
    <subcellularLocation>
        <location evidence="1 8">Cell membrane</location>
        <topology evidence="1 8">Peripheral membrane protein</topology>
    </subcellularLocation>
</comment>
<keyword evidence="10" id="KW-0175">Coiled coil</keyword>
<dbReference type="PANTHER" id="PTHR13822:SF10">
    <property type="entry name" value="ATP SYNTHASE EPSILON CHAIN, CHLOROPLASTIC"/>
    <property type="match status" value="1"/>
</dbReference>
<dbReference type="SUPFAM" id="SSF51344">
    <property type="entry name" value="Epsilon subunit of F1F0-ATP synthase N-terminal domain"/>
    <property type="match status" value="1"/>
</dbReference>
<evidence type="ECO:0000313" key="14">
    <source>
        <dbReference type="Proteomes" id="UP001314796"/>
    </source>
</evidence>
<dbReference type="Gene3D" id="2.60.15.10">
    <property type="entry name" value="F0F1 ATP synthase delta/epsilon subunit, N-terminal"/>
    <property type="match status" value="1"/>
</dbReference>
<keyword evidence="7 8" id="KW-0066">ATP synthesis</keyword>
<evidence type="ECO:0000256" key="5">
    <source>
        <dbReference type="ARBA" id="ARBA00023136"/>
    </source>
</evidence>
<comment type="similarity">
    <text evidence="2 8 9">Belongs to the ATPase epsilon chain family.</text>
</comment>
<keyword evidence="4 8" id="KW-0406">Ion transport</keyword>
<dbReference type="PANTHER" id="PTHR13822">
    <property type="entry name" value="ATP SYNTHASE DELTA/EPSILON CHAIN"/>
    <property type="match status" value="1"/>
</dbReference>
<dbReference type="HAMAP" id="MF_00530">
    <property type="entry name" value="ATP_synth_epsil_bac"/>
    <property type="match status" value="1"/>
</dbReference>
<dbReference type="Gene3D" id="1.20.5.440">
    <property type="entry name" value="ATP synthase delta/epsilon subunit, C-terminal domain"/>
    <property type="match status" value="1"/>
</dbReference>
<feature type="domain" description="ATP synthase epsilon subunit C-terminal" evidence="11">
    <location>
        <begin position="87"/>
        <end position="132"/>
    </location>
</feature>
<comment type="function">
    <text evidence="8">Produces ATP from ADP in the presence of a proton gradient across the membrane.</text>
</comment>
<dbReference type="InterPro" id="IPR001469">
    <property type="entry name" value="ATP_synth_F1_dsu/esu"/>
</dbReference>
<evidence type="ECO:0000256" key="7">
    <source>
        <dbReference type="ARBA" id="ARBA00023310"/>
    </source>
</evidence>
<dbReference type="InterPro" id="IPR020547">
    <property type="entry name" value="ATP_synth_F1_esu_C"/>
</dbReference>
<feature type="domain" description="ATP synthase F1 complex delta/epsilon subunit N-terminal" evidence="12">
    <location>
        <begin position="5"/>
        <end position="83"/>
    </location>
</feature>
<protein>
    <recommendedName>
        <fullName evidence="8">ATP synthase epsilon chain</fullName>
    </recommendedName>
    <alternativeName>
        <fullName evidence="8">ATP synthase F1 sector epsilon subunit</fullName>
    </alternativeName>
    <alternativeName>
        <fullName evidence="8">F-ATPase epsilon subunit</fullName>
    </alternativeName>
</protein>
<feature type="coiled-coil region" evidence="10">
    <location>
        <begin position="91"/>
        <end position="118"/>
    </location>
</feature>
<dbReference type="Pfam" id="PF00401">
    <property type="entry name" value="ATP-synt_DE"/>
    <property type="match status" value="1"/>
</dbReference>
<gene>
    <name evidence="8" type="primary">atpC</name>
    <name evidence="13" type="ORF">JOC73_001693</name>
</gene>
<evidence type="ECO:0000259" key="12">
    <source>
        <dbReference type="Pfam" id="PF02823"/>
    </source>
</evidence>
<evidence type="ECO:0000256" key="9">
    <source>
        <dbReference type="RuleBase" id="RU003656"/>
    </source>
</evidence>
<evidence type="ECO:0000256" key="10">
    <source>
        <dbReference type="SAM" id="Coils"/>
    </source>
</evidence>
<dbReference type="NCBIfam" id="TIGR01216">
    <property type="entry name" value="ATP_synt_epsi"/>
    <property type="match status" value="1"/>
</dbReference>
<keyword evidence="8" id="KW-1003">Cell membrane</keyword>
<dbReference type="NCBIfam" id="NF001846">
    <property type="entry name" value="PRK00571.1-3"/>
    <property type="match status" value="1"/>
</dbReference>
<dbReference type="InterPro" id="IPR020546">
    <property type="entry name" value="ATP_synth_F1_dsu/esu_N"/>
</dbReference>
<dbReference type="EMBL" id="JAFBEE010000009">
    <property type="protein sequence ID" value="MBM7615131.1"/>
    <property type="molecule type" value="Genomic_DNA"/>
</dbReference>
<keyword evidence="14" id="KW-1185">Reference proteome</keyword>
<dbReference type="InterPro" id="IPR036794">
    <property type="entry name" value="ATP_F1_dsu/esu_C_sf"/>
</dbReference>
<comment type="caution">
    <text evidence="13">The sequence shown here is derived from an EMBL/GenBank/DDBJ whole genome shotgun (WGS) entry which is preliminary data.</text>
</comment>
<evidence type="ECO:0000256" key="4">
    <source>
        <dbReference type="ARBA" id="ARBA00023065"/>
    </source>
</evidence>
<proteinExistence type="inferred from homology"/>
<evidence type="ECO:0000256" key="6">
    <source>
        <dbReference type="ARBA" id="ARBA00023196"/>
    </source>
</evidence>
<evidence type="ECO:0000313" key="13">
    <source>
        <dbReference type="EMBL" id="MBM7615131.1"/>
    </source>
</evidence>
<dbReference type="Pfam" id="PF02823">
    <property type="entry name" value="ATP-synt_DE_N"/>
    <property type="match status" value="1"/>
</dbReference>
<dbReference type="CDD" id="cd12152">
    <property type="entry name" value="F1-ATPase_delta"/>
    <property type="match status" value="1"/>
</dbReference>
<dbReference type="NCBIfam" id="NF009980">
    <property type="entry name" value="PRK13446.1"/>
    <property type="match status" value="1"/>
</dbReference>
<dbReference type="Proteomes" id="UP001314796">
    <property type="component" value="Unassembled WGS sequence"/>
</dbReference>
<evidence type="ECO:0000256" key="3">
    <source>
        <dbReference type="ARBA" id="ARBA00022448"/>
    </source>
</evidence>
<dbReference type="RefSeq" id="WP_204401978.1">
    <property type="nucleotide sequence ID" value="NZ_JAFBEE010000009.1"/>
</dbReference>
<dbReference type="SUPFAM" id="SSF46604">
    <property type="entry name" value="Epsilon subunit of F1F0-ATP synthase C-terminal domain"/>
    <property type="match status" value="1"/>
</dbReference>
<evidence type="ECO:0000256" key="1">
    <source>
        <dbReference type="ARBA" id="ARBA00004202"/>
    </source>
</evidence>
<dbReference type="InterPro" id="IPR036771">
    <property type="entry name" value="ATPsynth_dsu/esu_N"/>
</dbReference>
<sequence length="134" mass="15151">MASKFHLQIITPTRTFLDEEIEMVVLRTVEGDMGIMKNHIPMVTPLSIGKLKINKDGSTREAAIAGGFVHVDREKTVIITDSAEWPDEIDVNRAKEAKERAEERLNKGTQDIDTLRAEIALKKAMNRLNLAQRR</sequence>
<keyword evidence="5 8" id="KW-0472">Membrane</keyword>
<evidence type="ECO:0000256" key="8">
    <source>
        <dbReference type="HAMAP-Rule" id="MF_00530"/>
    </source>
</evidence>
<comment type="subunit">
    <text evidence="8 9">F-type ATPases have 2 components, CF(1) - the catalytic core - and CF(0) - the membrane proton channel. CF(1) has five subunits: alpha(3), beta(3), gamma(1), delta(1), epsilon(1). CF(0) has three main subunits: a, b and c.</text>
</comment>
<keyword evidence="8" id="KW-0375">Hydrogen ion transport</keyword>
<organism evidence="13 14">
    <name type="scientific">Alkaliphilus hydrothermalis</name>
    <dbReference type="NCBI Taxonomy" id="1482730"/>
    <lineage>
        <taxon>Bacteria</taxon>
        <taxon>Bacillati</taxon>
        <taxon>Bacillota</taxon>
        <taxon>Clostridia</taxon>
        <taxon>Peptostreptococcales</taxon>
        <taxon>Natronincolaceae</taxon>
        <taxon>Alkaliphilus</taxon>
    </lineage>
</organism>
<keyword evidence="6 8" id="KW-0139">CF(1)</keyword>
<name>A0ABS2NQD4_9FIRM</name>
<keyword evidence="3 8" id="KW-0813">Transport</keyword>
<accession>A0ABS2NQD4</accession>